<dbReference type="InterPro" id="IPR012902">
    <property type="entry name" value="N_methyl_site"/>
</dbReference>
<proteinExistence type="predicted"/>
<dbReference type="SUPFAM" id="SSF54523">
    <property type="entry name" value="Pili subunits"/>
    <property type="match status" value="1"/>
</dbReference>
<evidence type="ECO:0000313" key="3">
    <source>
        <dbReference type="EMBL" id="RUR21237.1"/>
    </source>
</evidence>
<accession>A0A317U497</accession>
<dbReference type="EMBL" id="RZGX01000018">
    <property type="protein sequence ID" value="RUR21237.1"/>
    <property type="molecule type" value="Genomic_DNA"/>
</dbReference>
<organism evidence="2 4">
    <name type="scientific">Legionella qingyii</name>
    <dbReference type="NCBI Taxonomy" id="2184757"/>
    <lineage>
        <taxon>Bacteria</taxon>
        <taxon>Pseudomonadati</taxon>
        <taxon>Pseudomonadota</taxon>
        <taxon>Gammaproteobacteria</taxon>
        <taxon>Legionellales</taxon>
        <taxon>Legionellaceae</taxon>
        <taxon>Legionella</taxon>
    </lineage>
</organism>
<reference evidence="3 5" key="2">
    <citation type="submission" date="2018-12" db="EMBL/GenBank/DDBJ databases">
        <title>Legionella sp,whole genome shotgun sequence.</title>
        <authorList>
            <person name="Wu H."/>
        </authorList>
    </citation>
    <scope>NUCLEOTIDE SEQUENCE [LARGE SCALE GENOMIC DNA]</scope>
    <source>
        <strain evidence="3">Km489</strain>
        <strain evidence="5">km489</strain>
    </source>
</reference>
<dbReference type="OrthoDB" id="5654254at2"/>
<feature type="transmembrane region" description="Helical" evidence="1">
    <location>
        <begin position="7"/>
        <end position="27"/>
    </location>
</feature>
<evidence type="ECO:0000313" key="5">
    <source>
        <dbReference type="Proteomes" id="UP000287374"/>
    </source>
</evidence>
<sequence>MNKQKGFTLIELVVVMVILGILAAYAIPKFYDFSSQANIADLNGLAGALNSANVTAHGAALATGQTGATGSITMEGATVGLVYGYPSAAGIVNAMNVSSAFAVSTTGTATTYTLKTNCTVVYTQATSATTPPTVVVNTGGC</sequence>
<dbReference type="InterPro" id="IPR045584">
    <property type="entry name" value="Pilin-like"/>
</dbReference>
<dbReference type="Gene3D" id="3.30.700.10">
    <property type="entry name" value="Glycoprotein, Type 4 Pilin"/>
    <property type="match status" value="1"/>
</dbReference>
<comment type="caution">
    <text evidence="2">The sequence shown here is derived from an EMBL/GenBank/DDBJ whole genome shotgun (WGS) entry which is preliminary data.</text>
</comment>
<keyword evidence="1" id="KW-0812">Transmembrane</keyword>
<dbReference type="Pfam" id="PF07963">
    <property type="entry name" value="N_methyl"/>
    <property type="match status" value="1"/>
</dbReference>
<dbReference type="Proteomes" id="UP000247152">
    <property type="component" value="Unassembled WGS sequence"/>
</dbReference>
<evidence type="ECO:0000313" key="4">
    <source>
        <dbReference type="Proteomes" id="UP000247152"/>
    </source>
</evidence>
<dbReference type="RefSeq" id="WP_110142918.1">
    <property type="nucleotide sequence ID" value="NZ_QHJG01000019.1"/>
</dbReference>
<dbReference type="NCBIfam" id="TIGR02532">
    <property type="entry name" value="IV_pilin_GFxxxE"/>
    <property type="match status" value="1"/>
</dbReference>
<evidence type="ECO:0000256" key="1">
    <source>
        <dbReference type="SAM" id="Phobius"/>
    </source>
</evidence>
<dbReference type="AlphaFoldDB" id="A0A317U497"/>
<keyword evidence="5" id="KW-1185">Reference proteome</keyword>
<dbReference type="Proteomes" id="UP000287374">
    <property type="component" value="Unassembled WGS sequence"/>
</dbReference>
<name>A0A317U497_9GAMM</name>
<reference evidence="2 4" key="1">
    <citation type="submission" date="2018-05" db="EMBL/GenBank/DDBJ databases">
        <title>Legionella qingyii sp.nov., whole genome shotgun sequence.</title>
        <authorList>
            <person name="Wu H."/>
            <person name="Zhu Q."/>
            <person name="Hu C."/>
        </authorList>
    </citation>
    <scope>NUCLEOTIDE SEQUENCE [LARGE SCALE GENOMIC DNA]</scope>
    <source>
        <strain evidence="2 4">HEB18</strain>
    </source>
</reference>
<evidence type="ECO:0000313" key="2">
    <source>
        <dbReference type="EMBL" id="PWY55362.1"/>
    </source>
</evidence>
<protein>
    <submittedName>
        <fullName evidence="3">Type II secretion system protein</fullName>
    </submittedName>
</protein>
<gene>
    <name evidence="2" type="ORF">DGG96_12075</name>
    <name evidence="3" type="ORF">ELY20_13100</name>
</gene>
<keyword evidence="1" id="KW-0472">Membrane</keyword>
<dbReference type="EMBL" id="QHJG01000019">
    <property type="protein sequence ID" value="PWY55362.1"/>
    <property type="molecule type" value="Genomic_DNA"/>
</dbReference>
<keyword evidence="1" id="KW-1133">Transmembrane helix</keyword>